<comment type="caution">
    <text evidence="1">The sequence shown here is derived from an EMBL/GenBank/DDBJ whole genome shotgun (WGS) entry which is preliminary data.</text>
</comment>
<gene>
    <name evidence="1" type="ORF">RI129_010225</name>
</gene>
<dbReference type="EMBL" id="JAVRBK010000007">
    <property type="protein sequence ID" value="KAK5641678.1"/>
    <property type="molecule type" value="Genomic_DNA"/>
</dbReference>
<evidence type="ECO:0000313" key="1">
    <source>
        <dbReference type="EMBL" id="KAK5641678.1"/>
    </source>
</evidence>
<accession>A0AAN7ZJR5</accession>
<proteinExistence type="predicted"/>
<name>A0AAN7ZJR5_9COLE</name>
<organism evidence="1 2">
    <name type="scientific">Pyrocoelia pectoralis</name>
    <dbReference type="NCBI Taxonomy" id="417401"/>
    <lineage>
        <taxon>Eukaryota</taxon>
        <taxon>Metazoa</taxon>
        <taxon>Ecdysozoa</taxon>
        <taxon>Arthropoda</taxon>
        <taxon>Hexapoda</taxon>
        <taxon>Insecta</taxon>
        <taxon>Pterygota</taxon>
        <taxon>Neoptera</taxon>
        <taxon>Endopterygota</taxon>
        <taxon>Coleoptera</taxon>
        <taxon>Polyphaga</taxon>
        <taxon>Elateriformia</taxon>
        <taxon>Elateroidea</taxon>
        <taxon>Lampyridae</taxon>
        <taxon>Lampyrinae</taxon>
        <taxon>Pyrocoelia</taxon>
    </lineage>
</organism>
<evidence type="ECO:0008006" key="3">
    <source>
        <dbReference type="Google" id="ProtNLM"/>
    </source>
</evidence>
<reference evidence="1 2" key="1">
    <citation type="journal article" date="2024" name="Insects">
        <title>An Improved Chromosome-Level Genome Assembly of the Firefly Pyrocoelia pectoralis.</title>
        <authorList>
            <person name="Fu X."/>
            <person name="Meyer-Rochow V.B."/>
            <person name="Ballantyne L."/>
            <person name="Zhu X."/>
        </authorList>
    </citation>
    <scope>NUCLEOTIDE SEQUENCE [LARGE SCALE GENOMIC DNA]</scope>
    <source>
        <strain evidence="1">XCY_ONT2</strain>
    </source>
</reference>
<sequence length="161" mass="18365">MSSYNDFLVSSNNSINDNKINAKKARSTTHQIKQLLKPLLDLLKSHKRNTYKKTVQPEECESEIDQNIANELLESRIFDEVDSCEDFAAVPVYNEGRMDLLQVFRGQRYIPVHFARTEAGTFFWTSIIGADDDISTVGDKNPITNHQTPELQVACDRWAQA</sequence>
<dbReference type="Pfam" id="PF15952">
    <property type="entry name" value="ESM4"/>
    <property type="match status" value="1"/>
</dbReference>
<evidence type="ECO:0000313" key="2">
    <source>
        <dbReference type="Proteomes" id="UP001329430"/>
    </source>
</evidence>
<dbReference type="GO" id="GO:0007423">
    <property type="term" value="P:sensory organ development"/>
    <property type="evidence" value="ECO:0007669"/>
    <property type="project" value="InterPro"/>
</dbReference>
<dbReference type="PANTHER" id="PTHR12254:SF0">
    <property type="entry name" value="BARBU-RELATED"/>
    <property type="match status" value="1"/>
</dbReference>
<dbReference type="InterPro" id="IPR029686">
    <property type="entry name" value="Malpha/m4/m2"/>
</dbReference>
<dbReference type="PANTHER" id="PTHR12254">
    <property type="entry name" value="ENHANCER OF SPLIT MALPHA PROTEIN"/>
    <property type="match status" value="1"/>
</dbReference>
<dbReference type="AlphaFoldDB" id="A0AAN7ZJR5"/>
<dbReference type="Proteomes" id="UP001329430">
    <property type="component" value="Chromosome 7"/>
</dbReference>
<protein>
    <recommendedName>
        <fullName evidence="3">Enhancer of split malpha protein</fullName>
    </recommendedName>
</protein>
<dbReference type="GO" id="GO:0007219">
    <property type="term" value="P:Notch signaling pathway"/>
    <property type="evidence" value="ECO:0007669"/>
    <property type="project" value="InterPro"/>
</dbReference>
<keyword evidence="2" id="KW-1185">Reference proteome</keyword>